<dbReference type="AlphaFoldDB" id="A0A4R1RWS8"/>
<dbReference type="InterPro" id="IPR000209">
    <property type="entry name" value="Peptidase_S8/S53_dom"/>
</dbReference>
<reference evidence="8 9" key="1">
    <citation type="submission" date="2019-03" db="EMBL/GenBank/DDBJ databases">
        <title>Genomic Encyclopedia of Type Strains, Phase IV (KMG-IV): sequencing the most valuable type-strain genomes for metagenomic binning, comparative biology and taxonomic classification.</title>
        <authorList>
            <person name="Goeker M."/>
        </authorList>
    </citation>
    <scope>NUCLEOTIDE SEQUENCE [LARGE SCALE GENOMIC DNA]</scope>
    <source>
        <strain evidence="8 9">LX-B</strain>
    </source>
</reference>
<evidence type="ECO:0000256" key="3">
    <source>
        <dbReference type="ARBA" id="ARBA00022801"/>
    </source>
</evidence>
<dbReference type="InterPro" id="IPR022398">
    <property type="entry name" value="Peptidase_S8_His-AS"/>
</dbReference>
<dbReference type="GO" id="GO:0006508">
    <property type="term" value="P:proteolysis"/>
    <property type="evidence" value="ECO:0007669"/>
    <property type="project" value="UniProtKB-KW"/>
</dbReference>
<feature type="active site" description="Charge relay system" evidence="5">
    <location>
        <position position="155"/>
    </location>
</feature>
<evidence type="ECO:0000256" key="5">
    <source>
        <dbReference type="PROSITE-ProRule" id="PRU01240"/>
    </source>
</evidence>
<dbReference type="InterPro" id="IPR023827">
    <property type="entry name" value="Peptidase_S8_Asp-AS"/>
</dbReference>
<proteinExistence type="inferred from homology"/>
<dbReference type="OrthoDB" id="9798386at2"/>
<keyword evidence="3 5" id="KW-0378">Hydrolase</keyword>
<dbReference type="PRINTS" id="PR00723">
    <property type="entry name" value="SUBTILISIN"/>
</dbReference>
<evidence type="ECO:0000313" key="9">
    <source>
        <dbReference type="Proteomes" id="UP000295008"/>
    </source>
</evidence>
<dbReference type="Proteomes" id="UP000295008">
    <property type="component" value="Unassembled WGS sequence"/>
</dbReference>
<dbReference type="RefSeq" id="WP_132013883.1">
    <property type="nucleotide sequence ID" value="NZ_SLUN01000008.1"/>
</dbReference>
<dbReference type="Gene3D" id="3.40.50.200">
    <property type="entry name" value="Peptidase S8/S53 domain"/>
    <property type="match status" value="1"/>
</dbReference>
<keyword evidence="2 5" id="KW-0645">Protease</keyword>
<accession>A0A4R1RWS8</accession>
<evidence type="ECO:0000256" key="2">
    <source>
        <dbReference type="ARBA" id="ARBA00022670"/>
    </source>
</evidence>
<dbReference type="CDD" id="cd07487">
    <property type="entry name" value="Peptidases_S8_1"/>
    <property type="match status" value="1"/>
</dbReference>
<evidence type="ECO:0000313" key="8">
    <source>
        <dbReference type="EMBL" id="TCL70914.1"/>
    </source>
</evidence>
<organism evidence="8 9">
    <name type="scientific">Hydrogenispora ethanolica</name>
    <dbReference type="NCBI Taxonomy" id="1082276"/>
    <lineage>
        <taxon>Bacteria</taxon>
        <taxon>Bacillati</taxon>
        <taxon>Bacillota</taxon>
        <taxon>Hydrogenispora</taxon>
    </lineage>
</organism>
<dbReference type="Gene3D" id="3.30.70.80">
    <property type="entry name" value="Peptidase S8 propeptide/proteinase inhibitor I9"/>
    <property type="match status" value="1"/>
</dbReference>
<dbReference type="InterPro" id="IPR050131">
    <property type="entry name" value="Peptidase_S8_subtilisin-like"/>
</dbReference>
<evidence type="ECO:0000256" key="6">
    <source>
        <dbReference type="SAM" id="MobiDB-lite"/>
    </source>
</evidence>
<dbReference type="PROSITE" id="PS00136">
    <property type="entry name" value="SUBTILASE_ASP"/>
    <property type="match status" value="1"/>
</dbReference>
<dbReference type="EMBL" id="SLUN01000008">
    <property type="protein sequence ID" value="TCL70914.1"/>
    <property type="molecule type" value="Genomic_DNA"/>
</dbReference>
<comment type="similarity">
    <text evidence="1 5">Belongs to the peptidase S8 family.</text>
</comment>
<gene>
    <name evidence="8" type="ORF">EDC14_100859</name>
</gene>
<dbReference type="InterPro" id="IPR036852">
    <property type="entry name" value="Peptidase_S8/S53_dom_sf"/>
</dbReference>
<feature type="domain" description="Peptidase S8/S53" evidence="7">
    <location>
        <begin position="111"/>
        <end position="379"/>
    </location>
</feature>
<keyword evidence="4 5" id="KW-0720">Serine protease</keyword>
<dbReference type="Pfam" id="PF00082">
    <property type="entry name" value="Peptidase_S8"/>
    <property type="match status" value="1"/>
</dbReference>
<dbReference type="PANTHER" id="PTHR43806">
    <property type="entry name" value="PEPTIDASE S8"/>
    <property type="match status" value="1"/>
</dbReference>
<dbReference type="SUPFAM" id="SSF52743">
    <property type="entry name" value="Subtilisin-like"/>
    <property type="match status" value="1"/>
</dbReference>
<comment type="caution">
    <text evidence="8">The sequence shown here is derived from an EMBL/GenBank/DDBJ whole genome shotgun (WGS) entry which is preliminary data.</text>
</comment>
<name>A0A4R1RWS8_HYDET</name>
<sequence>MPQRLLHKLSTTLKKPEFAQDPGQTHRVIVECQSRGADRISNYVQDNQGRVHKELKVFPALVVELSYEAIQDLTVSNQVKRIWYDSRVQALLNVAVPVMGGMKAQESGFTGKGMTAAIIDTGIYPHPDLASPENRIIGWNDLVNGKTEPYDDNGHGTHVAGIIAGNGRASNGRYKGVAPEASLVGVKALDDSGSGNTSDIITALEWCIDNRAQYNIKAINMSLGSAAQDSYRSDPLCRAVTAAWNSGMVVCVAAGNSGPDAQTINSPGITPTVLTIGNFDDKRTIDPADDQLSESSSRGPTIDNIAKPDILAPGTGIVSLRVPMGYRALTGTSMATGFATGSALLVLEKNPSFRPNQVKQELARNARNMNLETTMQGAGALQLNGLFEESSGKSARFSLENLGQYAPYAMLMLIPVLFGF</sequence>
<feature type="active site" description="Charge relay system" evidence="5">
    <location>
        <position position="333"/>
    </location>
</feature>
<dbReference type="InterPro" id="IPR015500">
    <property type="entry name" value="Peptidase_S8_subtilisin-rel"/>
</dbReference>
<dbReference type="PANTHER" id="PTHR43806:SF65">
    <property type="entry name" value="SERINE PROTEASE APRX"/>
    <property type="match status" value="1"/>
</dbReference>
<dbReference type="GO" id="GO:0004252">
    <property type="term" value="F:serine-type endopeptidase activity"/>
    <property type="evidence" value="ECO:0007669"/>
    <property type="project" value="UniProtKB-UniRule"/>
</dbReference>
<feature type="region of interest" description="Disordered" evidence="6">
    <location>
        <begin position="285"/>
        <end position="305"/>
    </location>
</feature>
<keyword evidence="9" id="KW-1185">Reference proteome</keyword>
<dbReference type="PROSITE" id="PS51892">
    <property type="entry name" value="SUBTILASE"/>
    <property type="match status" value="1"/>
</dbReference>
<feature type="active site" description="Charge relay system" evidence="5">
    <location>
        <position position="120"/>
    </location>
</feature>
<evidence type="ECO:0000259" key="7">
    <source>
        <dbReference type="Pfam" id="PF00082"/>
    </source>
</evidence>
<dbReference type="PROSITE" id="PS00137">
    <property type="entry name" value="SUBTILASE_HIS"/>
    <property type="match status" value="1"/>
</dbReference>
<evidence type="ECO:0000256" key="1">
    <source>
        <dbReference type="ARBA" id="ARBA00011073"/>
    </source>
</evidence>
<dbReference type="InterPro" id="IPR037045">
    <property type="entry name" value="S8pro/Inhibitor_I9_sf"/>
</dbReference>
<protein>
    <submittedName>
        <fullName evidence="8">Serine protease AprX</fullName>
    </submittedName>
</protein>
<evidence type="ECO:0000256" key="4">
    <source>
        <dbReference type="ARBA" id="ARBA00022825"/>
    </source>
</evidence>